<comment type="caution">
    <text evidence="2">The sequence shown here is derived from an EMBL/GenBank/DDBJ whole genome shotgun (WGS) entry which is preliminary data.</text>
</comment>
<name>A0A2R6NKX6_9APHY</name>
<evidence type="ECO:0000256" key="1">
    <source>
        <dbReference type="SAM" id="MobiDB-lite"/>
    </source>
</evidence>
<feature type="compositionally biased region" description="Low complexity" evidence="1">
    <location>
        <begin position="34"/>
        <end position="44"/>
    </location>
</feature>
<dbReference type="AlphaFoldDB" id="A0A2R6NKX6"/>
<evidence type="ECO:0000313" key="2">
    <source>
        <dbReference type="EMBL" id="PSR73040.1"/>
    </source>
</evidence>
<evidence type="ECO:0000313" key="3">
    <source>
        <dbReference type="Proteomes" id="UP000186601"/>
    </source>
</evidence>
<feature type="region of interest" description="Disordered" evidence="1">
    <location>
        <begin position="27"/>
        <end position="58"/>
    </location>
</feature>
<proteinExistence type="predicted"/>
<dbReference type="Proteomes" id="UP000186601">
    <property type="component" value="Unassembled WGS sequence"/>
</dbReference>
<organism evidence="2 3">
    <name type="scientific">Hermanssonia centrifuga</name>
    <dbReference type="NCBI Taxonomy" id="98765"/>
    <lineage>
        <taxon>Eukaryota</taxon>
        <taxon>Fungi</taxon>
        <taxon>Dikarya</taxon>
        <taxon>Basidiomycota</taxon>
        <taxon>Agaricomycotina</taxon>
        <taxon>Agaricomycetes</taxon>
        <taxon>Polyporales</taxon>
        <taxon>Meruliaceae</taxon>
        <taxon>Hermanssonia</taxon>
    </lineage>
</organism>
<keyword evidence="3" id="KW-1185">Reference proteome</keyword>
<protein>
    <submittedName>
        <fullName evidence="2">Uncharacterized protein</fullName>
    </submittedName>
</protein>
<dbReference type="EMBL" id="MLYV02001119">
    <property type="protein sequence ID" value="PSR73040.1"/>
    <property type="molecule type" value="Genomic_DNA"/>
</dbReference>
<gene>
    <name evidence="2" type="ORF">PHLCEN_2v11144</name>
</gene>
<accession>A0A2R6NKX6</accession>
<reference evidence="2 3" key="1">
    <citation type="submission" date="2018-02" db="EMBL/GenBank/DDBJ databases">
        <title>Genome sequence of the basidiomycete white-rot fungus Phlebia centrifuga.</title>
        <authorList>
            <person name="Granchi Z."/>
            <person name="Peng M."/>
            <person name="de Vries R.P."/>
            <person name="Hilden K."/>
            <person name="Makela M.R."/>
            <person name="Grigoriev I."/>
            <person name="Riley R."/>
        </authorList>
    </citation>
    <scope>NUCLEOTIDE SEQUENCE [LARGE SCALE GENOMIC DNA]</scope>
    <source>
        <strain evidence="2 3">FBCC195</strain>
    </source>
</reference>
<dbReference type="STRING" id="98765.A0A2R6NKX6"/>
<dbReference type="OrthoDB" id="3222669at2759"/>
<sequence length="131" mass="14958">MAALYLHQALFASDIPPQPSIVHRIGSPHEQQLSSISTGTLRTTTTDHSHPSEPLLHTPYTESSVYLDLLSRQPLHPDEAARTSWVPTLSLESDPMTPRERRRLREEVKRKRIRRLKWVKNILVGIAEPVN</sequence>